<proteinExistence type="predicted"/>
<keyword evidence="2" id="KW-1185">Reference proteome</keyword>
<accession>B1G7E9</accession>
<name>B1G7E9_PARG4</name>
<comment type="caution">
    <text evidence="1">The sequence shown here is derived from an EMBL/GenBank/DDBJ whole genome shotgun (WGS) entry which is preliminary data.</text>
</comment>
<dbReference type="AlphaFoldDB" id="B1G7E9"/>
<organism evidence="1 2">
    <name type="scientific">Paraburkholderia graminis (strain ATCC 700544 / DSM 17151 / LMG 18924 / NCIMB 13744 / C4D1M)</name>
    <dbReference type="NCBI Taxonomy" id="396598"/>
    <lineage>
        <taxon>Bacteria</taxon>
        <taxon>Pseudomonadati</taxon>
        <taxon>Pseudomonadota</taxon>
        <taxon>Betaproteobacteria</taxon>
        <taxon>Burkholderiales</taxon>
        <taxon>Burkholderiaceae</taxon>
        <taxon>Paraburkholderia</taxon>
    </lineage>
</organism>
<gene>
    <name evidence="1" type="ORF">BgramDRAFT_5283</name>
</gene>
<dbReference type="Proteomes" id="UP000005045">
    <property type="component" value="Unassembled WGS sequence"/>
</dbReference>
<evidence type="ECO:0000313" key="2">
    <source>
        <dbReference type="Proteomes" id="UP000005045"/>
    </source>
</evidence>
<evidence type="ECO:0000313" key="1">
    <source>
        <dbReference type="EMBL" id="EDT07909.1"/>
    </source>
</evidence>
<sequence length="40" mass="4445">MPSPVHAFFFACEFMLLPFVSTRTDEKNPVAETGNGILTE</sequence>
<dbReference type="EMBL" id="ABLD01000022">
    <property type="protein sequence ID" value="EDT07909.1"/>
    <property type="molecule type" value="Genomic_DNA"/>
</dbReference>
<reference evidence="1 2" key="1">
    <citation type="submission" date="2008-03" db="EMBL/GenBank/DDBJ databases">
        <title>Sequencing of the draft genome and assembly of Burkholderia graminis C4D1M.</title>
        <authorList>
            <consortium name="US DOE Joint Genome Institute (JGI-PGF)"/>
            <person name="Copeland A."/>
            <person name="Lucas S."/>
            <person name="Lapidus A."/>
            <person name="Glavina del Rio T."/>
            <person name="Dalin E."/>
            <person name="Tice H."/>
            <person name="Bruce D."/>
            <person name="Goodwin L."/>
            <person name="Pitluck S."/>
            <person name="Larimer F."/>
            <person name="Land M.L."/>
            <person name="Hauser L."/>
            <person name="Tiedje J."/>
            <person name="Richardson P."/>
        </authorList>
    </citation>
    <scope>NUCLEOTIDE SEQUENCE [LARGE SCALE GENOMIC DNA]</scope>
    <source>
        <strain evidence="2">ATCC 700544 / DSM 17151 / LMG 18924 / NCIMB 13744 / C4D1M</strain>
    </source>
</reference>
<protein>
    <submittedName>
        <fullName evidence="1">Uncharacterized protein</fullName>
    </submittedName>
</protein>